<dbReference type="InterPro" id="IPR003709">
    <property type="entry name" value="VanY-like_core_dom"/>
</dbReference>
<evidence type="ECO:0000256" key="1">
    <source>
        <dbReference type="SAM" id="Phobius"/>
    </source>
</evidence>
<protein>
    <recommendedName>
        <fullName evidence="2">D-alanyl-D-alanine carboxypeptidase-like core domain-containing protein</fullName>
    </recommendedName>
</protein>
<evidence type="ECO:0000313" key="3">
    <source>
        <dbReference type="EMBL" id="PIZ93104.1"/>
    </source>
</evidence>
<gene>
    <name evidence="3" type="ORF">COX83_02750</name>
</gene>
<name>A0A2M7V3M8_9BACT</name>
<dbReference type="InterPro" id="IPR009045">
    <property type="entry name" value="Zn_M74/Hedgehog-like"/>
</dbReference>
<dbReference type="GO" id="GO:0008233">
    <property type="term" value="F:peptidase activity"/>
    <property type="evidence" value="ECO:0007669"/>
    <property type="project" value="InterPro"/>
</dbReference>
<proteinExistence type="predicted"/>
<keyword evidence="1" id="KW-0812">Transmembrane</keyword>
<comment type="caution">
    <text evidence="3">The sequence shown here is derived from an EMBL/GenBank/DDBJ whole genome shotgun (WGS) entry which is preliminary data.</text>
</comment>
<keyword evidence="1" id="KW-1133">Transmembrane helix</keyword>
<evidence type="ECO:0000259" key="2">
    <source>
        <dbReference type="Pfam" id="PF02557"/>
    </source>
</evidence>
<dbReference type="GO" id="GO:0006508">
    <property type="term" value="P:proteolysis"/>
    <property type="evidence" value="ECO:0007669"/>
    <property type="project" value="InterPro"/>
</dbReference>
<feature type="transmembrane region" description="Helical" evidence="1">
    <location>
        <begin position="240"/>
        <end position="261"/>
    </location>
</feature>
<feature type="transmembrane region" description="Helical" evidence="1">
    <location>
        <begin position="14"/>
        <end position="34"/>
    </location>
</feature>
<dbReference type="Gene3D" id="3.30.1380.10">
    <property type="match status" value="1"/>
</dbReference>
<evidence type="ECO:0000313" key="4">
    <source>
        <dbReference type="Proteomes" id="UP000230078"/>
    </source>
</evidence>
<keyword evidence="1" id="KW-0472">Membrane</keyword>
<dbReference type="AlphaFoldDB" id="A0A2M7V3M8"/>
<dbReference type="Proteomes" id="UP000230078">
    <property type="component" value="Unassembled WGS sequence"/>
</dbReference>
<dbReference type="SUPFAM" id="SSF55166">
    <property type="entry name" value="Hedgehog/DD-peptidase"/>
    <property type="match status" value="1"/>
</dbReference>
<accession>A0A2M7V3M8</accession>
<dbReference type="Pfam" id="PF02557">
    <property type="entry name" value="VanY"/>
    <property type="match status" value="1"/>
</dbReference>
<feature type="transmembrane region" description="Helical" evidence="1">
    <location>
        <begin position="204"/>
        <end position="228"/>
    </location>
</feature>
<feature type="domain" description="D-alanyl-D-alanine carboxypeptidase-like core" evidence="2">
    <location>
        <begin position="373"/>
        <end position="510"/>
    </location>
</feature>
<reference evidence="4" key="1">
    <citation type="submission" date="2017-09" db="EMBL/GenBank/DDBJ databases">
        <title>Depth-based differentiation of microbial function through sediment-hosted aquifers and enrichment of novel symbionts in the deep terrestrial subsurface.</title>
        <authorList>
            <person name="Probst A.J."/>
            <person name="Ladd B."/>
            <person name="Jarett J.K."/>
            <person name="Geller-Mcgrath D.E."/>
            <person name="Sieber C.M.K."/>
            <person name="Emerson J.B."/>
            <person name="Anantharaman K."/>
            <person name="Thomas B.C."/>
            <person name="Malmstrom R."/>
            <person name="Stieglmeier M."/>
            <person name="Klingl A."/>
            <person name="Woyke T."/>
            <person name="Ryan C.M."/>
            <person name="Banfield J.F."/>
        </authorList>
    </citation>
    <scope>NUCLEOTIDE SEQUENCE [LARGE SCALE GENOMIC DNA]</scope>
</reference>
<organism evidence="3 4">
    <name type="scientific">Candidatus Magasanikbacteria bacterium CG_4_10_14_0_2_um_filter_41_31</name>
    <dbReference type="NCBI Taxonomy" id="1974639"/>
    <lineage>
        <taxon>Bacteria</taxon>
        <taxon>Candidatus Magasanikiibacteriota</taxon>
    </lineage>
</organism>
<dbReference type="EMBL" id="PFPI01000034">
    <property type="protein sequence ID" value="PIZ93104.1"/>
    <property type="molecule type" value="Genomic_DNA"/>
</dbReference>
<sequence length="555" mass="62026">MGGSAWIMMKIQKLFLYFFSIIVLPLTSIFFVLIPHESFAAGTLGIGEQCTDNSVCLTDVCEESDIDQKKYCVCNAGATKDTEGAQQCVQKYATQGQVATKWECNNGINASGNLNYCQYDGQVLSKFPGPTKSSSGLDILTDTSAAIQLNSAELNKLLKKPSLRINIPGVSFTDPSALPIRTEGNNTYIYFPYIGEYIAPVYKYGVIAIAVIAMIMIINAGFTWILSGGNSEGISKAQKGIVQAIIGLLIAITSYALLYLINPELVNFRSLRVLVVSQEQIEEIHEVDHAIANLPIDSHTTEVPTDINQITAQEFKKDTINDISVNGWTLWEGINEEQKKEILPFLFKNIAQCPVSEDIIKIPIQEWNLGSFKLSKNVIPGLQAAVDTAKKYGFEIRLSSGYRPIDQETQLWNTGLIARYTQGVKDWFDQNRAFIAFPACQAPHTSGGSIDMYLMKNGKKVTPKEPLMKTIDQYTNQYFSSAEPYVLVMEQMMHEAGWVRYCQESWHFEYGATMRYSKWTNKEARCVDAWNNWEVSVPDNVKAKANALTKVPIFQ</sequence>